<dbReference type="AlphaFoldDB" id="A0A834H950"/>
<dbReference type="Proteomes" id="UP000626092">
    <property type="component" value="Unassembled WGS sequence"/>
</dbReference>
<protein>
    <submittedName>
        <fullName evidence="2">Uncharacterized protein</fullName>
    </submittedName>
</protein>
<evidence type="ECO:0000256" key="1">
    <source>
        <dbReference type="SAM" id="MobiDB-lite"/>
    </source>
</evidence>
<gene>
    <name evidence="2" type="ORF">RHSIM_Rhsim02G0060000</name>
</gene>
<evidence type="ECO:0000313" key="3">
    <source>
        <dbReference type="Proteomes" id="UP000626092"/>
    </source>
</evidence>
<comment type="caution">
    <text evidence="2">The sequence shown here is derived from an EMBL/GenBank/DDBJ whole genome shotgun (WGS) entry which is preliminary data.</text>
</comment>
<dbReference type="OrthoDB" id="1779598at2759"/>
<sequence length="84" mass="8760">MGAKPGEEVVRTKGGGEGTEVAANSIAGGAQTKPVAASVFPKKRKLVKTMMWDSMVRATVSAATCFSSSSSINHNHHNKNTFPA</sequence>
<reference evidence="2" key="1">
    <citation type="submission" date="2019-11" db="EMBL/GenBank/DDBJ databases">
        <authorList>
            <person name="Liu Y."/>
            <person name="Hou J."/>
            <person name="Li T.-Q."/>
            <person name="Guan C.-H."/>
            <person name="Wu X."/>
            <person name="Wu H.-Z."/>
            <person name="Ling F."/>
            <person name="Zhang R."/>
            <person name="Shi X.-G."/>
            <person name="Ren J.-P."/>
            <person name="Chen E.-F."/>
            <person name="Sun J.-M."/>
        </authorList>
    </citation>
    <scope>NUCLEOTIDE SEQUENCE</scope>
    <source>
        <strain evidence="2">Adult_tree_wgs_1</strain>
        <tissue evidence="2">Leaves</tissue>
    </source>
</reference>
<accession>A0A834H950</accession>
<evidence type="ECO:0000313" key="2">
    <source>
        <dbReference type="EMBL" id="KAF7149873.1"/>
    </source>
</evidence>
<keyword evidence="3" id="KW-1185">Reference proteome</keyword>
<feature type="region of interest" description="Disordered" evidence="1">
    <location>
        <begin position="1"/>
        <end position="26"/>
    </location>
</feature>
<dbReference type="EMBL" id="WJXA01000002">
    <property type="protein sequence ID" value="KAF7149873.1"/>
    <property type="molecule type" value="Genomic_DNA"/>
</dbReference>
<name>A0A834H950_RHOSS</name>
<organism evidence="2 3">
    <name type="scientific">Rhododendron simsii</name>
    <name type="common">Sims's rhododendron</name>
    <dbReference type="NCBI Taxonomy" id="118357"/>
    <lineage>
        <taxon>Eukaryota</taxon>
        <taxon>Viridiplantae</taxon>
        <taxon>Streptophyta</taxon>
        <taxon>Embryophyta</taxon>
        <taxon>Tracheophyta</taxon>
        <taxon>Spermatophyta</taxon>
        <taxon>Magnoliopsida</taxon>
        <taxon>eudicotyledons</taxon>
        <taxon>Gunneridae</taxon>
        <taxon>Pentapetalae</taxon>
        <taxon>asterids</taxon>
        <taxon>Ericales</taxon>
        <taxon>Ericaceae</taxon>
        <taxon>Ericoideae</taxon>
        <taxon>Rhodoreae</taxon>
        <taxon>Rhododendron</taxon>
    </lineage>
</organism>
<feature type="compositionally biased region" description="Basic and acidic residues" evidence="1">
    <location>
        <begin position="1"/>
        <end position="11"/>
    </location>
</feature>
<proteinExistence type="predicted"/>